<accession>X1FE86</accession>
<sequence length="38" mass="4580">VIFLLDKELKRQGKFVLIFPGHGDYYRYQGQFPFFLAK</sequence>
<protein>
    <submittedName>
        <fullName evidence="1">Uncharacterized protein</fullName>
    </submittedName>
</protein>
<organism evidence="1">
    <name type="scientific">marine sediment metagenome</name>
    <dbReference type="NCBI Taxonomy" id="412755"/>
    <lineage>
        <taxon>unclassified sequences</taxon>
        <taxon>metagenomes</taxon>
        <taxon>ecological metagenomes</taxon>
    </lineage>
</organism>
<proteinExistence type="predicted"/>
<reference evidence="1" key="1">
    <citation type="journal article" date="2014" name="Front. Microbiol.">
        <title>High frequency of phylogenetically diverse reductive dehalogenase-homologous genes in deep subseafloor sedimentary metagenomes.</title>
        <authorList>
            <person name="Kawai M."/>
            <person name="Futagami T."/>
            <person name="Toyoda A."/>
            <person name="Takaki Y."/>
            <person name="Nishi S."/>
            <person name="Hori S."/>
            <person name="Arai W."/>
            <person name="Tsubouchi T."/>
            <person name="Morono Y."/>
            <person name="Uchiyama I."/>
            <person name="Ito T."/>
            <person name="Fujiyama A."/>
            <person name="Inagaki F."/>
            <person name="Takami H."/>
        </authorList>
    </citation>
    <scope>NUCLEOTIDE SEQUENCE</scope>
    <source>
        <strain evidence="1">Expedition CK06-06</strain>
    </source>
</reference>
<comment type="caution">
    <text evidence="1">The sequence shown here is derived from an EMBL/GenBank/DDBJ whole genome shotgun (WGS) entry which is preliminary data.</text>
</comment>
<evidence type="ECO:0000313" key="1">
    <source>
        <dbReference type="EMBL" id="GAH43302.1"/>
    </source>
</evidence>
<name>X1FE86_9ZZZZ</name>
<dbReference type="EMBL" id="BARU01011277">
    <property type="protein sequence ID" value="GAH43302.1"/>
    <property type="molecule type" value="Genomic_DNA"/>
</dbReference>
<feature type="non-terminal residue" evidence="1">
    <location>
        <position position="1"/>
    </location>
</feature>
<gene>
    <name evidence="1" type="ORF">S03H2_21226</name>
</gene>
<dbReference type="AlphaFoldDB" id="X1FE86"/>